<dbReference type="Proteomes" id="UP000002770">
    <property type="component" value="Unassembled WGS sequence"/>
</dbReference>
<dbReference type="InterPro" id="IPR019776">
    <property type="entry name" value="Flagellar_basal_body_rod_CS"/>
</dbReference>
<dbReference type="PANTHER" id="PTHR30435">
    <property type="entry name" value="FLAGELLAR PROTEIN"/>
    <property type="match status" value="1"/>
</dbReference>
<dbReference type="Pfam" id="PF00460">
    <property type="entry name" value="Flg_bb_rod"/>
    <property type="match status" value="1"/>
</dbReference>
<dbReference type="NCBIfam" id="TIGR03506">
    <property type="entry name" value="FlgEFG_subfam"/>
    <property type="match status" value="2"/>
</dbReference>
<dbReference type="GO" id="GO:0071978">
    <property type="term" value="P:bacterial-type flagellum-dependent swarming motility"/>
    <property type="evidence" value="ECO:0007669"/>
    <property type="project" value="TreeGrafter"/>
</dbReference>
<proteinExistence type="inferred from homology"/>
<evidence type="ECO:0000256" key="6">
    <source>
        <dbReference type="ARBA" id="ARBA00032912"/>
    </source>
</evidence>
<feature type="domain" description="Flagellar hook protein FlgE/F/G-like D1" evidence="11">
    <location>
        <begin position="96"/>
        <end position="159"/>
    </location>
</feature>
<comment type="subcellular location">
    <subcellularLocation>
        <location evidence="1 8">Bacterial flagellum basal body</location>
    </subcellularLocation>
</comment>
<dbReference type="SUPFAM" id="SSF117143">
    <property type="entry name" value="Flagellar hook protein flgE"/>
    <property type="match status" value="1"/>
</dbReference>
<dbReference type="eggNOG" id="COG4786">
    <property type="taxonomic scope" value="Bacteria"/>
</dbReference>
<dbReference type="AlphaFoldDB" id="G9EKC4"/>
<dbReference type="EMBL" id="JH413801">
    <property type="protein sequence ID" value="EHL32275.1"/>
    <property type="molecule type" value="Genomic_DNA"/>
</dbReference>
<evidence type="ECO:0000259" key="10">
    <source>
        <dbReference type="Pfam" id="PF06429"/>
    </source>
</evidence>
<name>G9EKC4_9GAMM</name>
<dbReference type="InterPro" id="IPR012834">
    <property type="entry name" value="FlgG_G_neg"/>
</dbReference>
<dbReference type="InterPro" id="IPR001444">
    <property type="entry name" value="Flag_bb_rod_N"/>
</dbReference>
<dbReference type="STRING" id="658187.LDG_5648"/>
<evidence type="ECO:0000313" key="12">
    <source>
        <dbReference type="EMBL" id="EHL32275.1"/>
    </source>
</evidence>
<dbReference type="PANTHER" id="PTHR30435:SF19">
    <property type="entry name" value="FLAGELLAR BASAL-BODY ROD PROTEIN FLGG"/>
    <property type="match status" value="1"/>
</dbReference>
<gene>
    <name evidence="12" type="ORF">LDG_5648</name>
</gene>
<feature type="domain" description="Flagellar basal-body/hook protein C-terminal" evidence="10">
    <location>
        <begin position="216"/>
        <end position="259"/>
    </location>
</feature>
<evidence type="ECO:0000313" key="13">
    <source>
        <dbReference type="Proteomes" id="UP000002770"/>
    </source>
</evidence>
<keyword evidence="13" id="KW-1185">Reference proteome</keyword>
<protein>
    <recommendedName>
        <fullName evidence="3 7">Flagellar basal-body rod protein FlgG</fullName>
    </recommendedName>
    <alternativeName>
        <fullName evidence="6 8">Distal rod protein</fullName>
    </alternativeName>
</protein>
<dbReference type="Pfam" id="PF22692">
    <property type="entry name" value="LlgE_F_G_D1"/>
    <property type="match status" value="1"/>
</dbReference>
<evidence type="ECO:0000256" key="8">
    <source>
        <dbReference type="RuleBase" id="RU362116"/>
    </source>
</evidence>
<feature type="domain" description="Flagellar basal body rod protein N-terminal" evidence="9">
    <location>
        <begin position="7"/>
        <end position="35"/>
    </location>
</feature>
<evidence type="ECO:0000256" key="1">
    <source>
        <dbReference type="ARBA" id="ARBA00004117"/>
    </source>
</evidence>
<dbReference type="InterPro" id="IPR010930">
    <property type="entry name" value="Flg_bb/hook_C_dom"/>
</dbReference>
<dbReference type="InterPro" id="IPR020013">
    <property type="entry name" value="Flagellar_FlgE/F/G"/>
</dbReference>
<dbReference type="InterPro" id="IPR053967">
    <property type="entry name" value="LlgE_F_G-like_D1"/>
</dbReference>
<dbReference type="FunCoup" id="G9EKC4">
    <property type="interactions" value="95"/>
</dbReference>
<comment type="similarity">
    <text evidence="2 8">Belongs to the flagella basal body rod proteins family.</text>
</comment>
<evidence type="ECO:0000256" key="3">
    <source>
        <dbReference type="ARBA" id="ARBA00017948"/>
    </source>
</evidence>
<evidence type="ECO:0000256" key="7">
    <source>
        <dbReference type="NCBIfam" id="TIGR02488"/>
    </source>
</evidence>
<keyword evidence="4 8" id="KW-0975">Bacterial flagellum</keyword>
<evidence type="ECO:0000256" key="5">
    <source>
        <dbReference type="ARBA" id="ARBA00025933"/>
    </source>
</evidence>
<dbReference type="Pfam" id="PF06429">
    <property type="entry name" value="Flg_bbr_C"/>
    <property type="match status" value="1"/>
</dbReference>
<dbReference type="GO" id="GO:0009426">
    <property type="term" value="C:bacterial-type flagellum basal body, distal rod"/>
    <property type="evidence" value="ECO:0007669"/>
    <property type="project" value="UniProtKB-UniRule"/>
</dbReference>
<dbReference type="RefSeq" id="WP_006869621.1">
    <property type="nucleotide sequence ID" value="NZ_JH413801.1"/>
</dbReference>
<accession>G9EKC4</accession>
<dbReference type="PROSITE" id="PS00588">
    <property type="entry name" value="FLAGELLA_BB_ROD"/>
    <property type="match status" value="1"/>
</dbReference>
<evidence type="ECO:0000256" key="2">
    <source>
        <dbReference type="ARBA" id="ARBA00009677"/>
    </source>
</evidence>
<dbReference type="InParanoid" id="G9EKC4"/>
<sequence length="261" mass="27757">MQPALWVSKSGLEAQEKTIATIANNLANVNTTGYKKDRAQFEDLLYQNTSQAGAQSSENSIIPTGINTGTGVHLVSTQKLFEQGSIQHTNNAYDVAIQGQGFFTILMPDGTQAYTRNGAFSIDSTGQVVDSHGYLLQPAITLPAQTLGITISQDGVVSATVAGSTTPTNLGTIQLTNFMNPAGLQPIGQNLYTETQSSGNPTLNNPGSNGLGTLLQNNLEASNVNVVEELVNMIQAQRGYEITAKGMQTVDNMLQYLNQTV</sequence>
<reference evidence="12 13" key="1">
    <citation type="journal article" date="2011" name="BMC Genomics">
        <title>Insight into cross-talk between intra-amoebal pathogens.</title>
        <authorList>
            <person name="Gimenez G."/>
            <person name="Bertelli C."/>
            <person name="Moliner C."/>
            <person name="Robert C."/>
            <person name="Raoult D."/>
            <person name="Fournier P.E."/>
            <person name="Greub G."/>
        </authorList>
    </citation>
    <scope>NUCLEOTIDE SEQUENCE [LARGE SCALE GENOMIC DNA]</scope>
    <source>
        <strain evidence="12 13">LLAP12</strain>
    </source>
</reference>
<comment type="subunit">
    <text evidence="5 8">The basal body constitutes a major portion of the flagellar organelle and consists of four rings (L,P,S, and M) mounted on a central rod. The rod consists of about 26 subunits of FlgG in the distal portion, and FlgB, FlgC and FlgF are thought to build up the proximal portion of the rod with about 6 subunits each.</text>
</comment>
<dbReference type="NCBIfam" id="TIGR02488">
    <property type="entry name" value="flgG_G_neg"/>
    <property type="match status" value="1"/>
</dbReference>
<evidence type="ECO:0000256" key="4">
    <source>
        <dbReference type="ARBA" id="ARBA00023143"/>
    </source>
</evidence>
<evidence type="ECO:0000259" key="9">
    <source>
        <dbReference type="Pfam" id="PF00460"/>
    </source>
</evidence>
<organism evidence="12 13">
    <name type="scientific">Legionella drancourtii LLAP12</name>
    <dbReference type="NCBI Taxonomy" id="658187"/>
    <lineage>
        <taxon>Bacteria</taxon>
        <taxon>Pseudomonadati</taxon>
        <taxon>Pseudomonadota</taxon>
        <taxon>Gammaproteobacteria</taxon>
        <taxon>Legionellales</taxon>
        <taxon>Legionellaceae</taxon>
        <taxon>Legionella</taxon>
    </lineage>
</organism>
<dbReference type="InterPro" id="IPR037925">
    <property type="entry name" value="FlgE/F/G-like"/>
</dbReference>
<dbReference type="OrthoDB" id="9804559at2"/>
<dbReference type="HOGENOM" id="CLU_013687_0_1_6"/>
<evidence type="ECO:0000259" key="11">
    <source>
        <dbReference type="Pfam" id="PF22692"/>
    </source>
</evidence>